<gene>
    <name evidence="2" type="ORF">IMCC3135_31120</name>
</gene>
<evidence type="ECO:0000313" key="2">
    <source>
        <dbReference type="EMBL" id="ASJ76273.1"/>
    </source>
</evidence>
<protein>
    <recommendedName>
        <fullName evidence="1">PKD/Chitinase domain-containing protein</fullName>
    </recommendedName>
</protein>
<dbReference type="EMBL" id="CP018632">
    <property type="protein sequence ID" value="ASJ76273.1"/>
    <property type="molecule type" value="Genomic_DNA"/>
</dbReference>
<dbReference type="AlphaFoldDB" id="A0A2Z2NYA3"/>
<dbReference type="RefSeq" id="WP_157736411.1">
    <property type="nucleotide sequence ID" value="NZ_CP018632.1"/>
</dbReference>
<evidence type="ECO:0000313" key="3">
    <source>
        <dbReference type="Proteomes" id="UP000250079"/>
    </source>
</evidence>
<dbReference type="CDD" id="cd00146">
    <property type="entry name" value="PKD"/>
    <property type="match status" value="2"/>
</dbReference>
<dbReference type="PROSITE" id="PS51257">
    <property type="entry name" value="PROKAR_LIPOPROTEIN"/>
    <property type="match status" value="1"/>
</dbReference>
<dbReference type="InterPro" id="IPR022409">
    <property type="entry name" value="PKD/Chitinase_dom"/>
</dbReference>
<sequence length="756" mass="81016">MFKYLAHLNSLPFVARWITLFAVIALSSCGGGSSNNAEPPPDDQSFAPLSDINGAQFVATRLTIVEGDSTSLSWTVPNASSVKLLPDNTILAESGELLVTPTETTEYVLLATVTGREGSFGQRITVTVNAVAAVMLQSNISSGFSPLTVRFTPVVSSTTNISRYFWDFEGDGGPNDGGLGVGAQGFDNLGIRTGGFTLDEFDTIGRSLNYTYDNPGTYTARIRVWDDGGNQAEATSIIVVENEAPKINDLYISSRFSAGEVPFSVTFELVAYDAEEIQSIEWDTNGDGVFDQTSEPRLVRGEFVSELRMVYETAGSFTPSVRITDTLGLATIGSAPSIRVEAASGPIPLISSPGNLSGDAPYAASIRFQVTDPGRTGIVSGDVDYDGDGTFDASVPVTTTGGLVVVDHTYEVPGNYYLTFLVTAADGTVGKRFVEVIVNANHSISISDNIMDPLAAETASVMLTLGGDSVSEIMVVNESGDPVRTLGDRRSRSTGEYTLEWDGKNATGQIVAPGLYYALLNFEVAGAEQTLDLRDTQTVKNYYPSISVDTQVLRAGIEPFNNQPVSYPITLNNYGINRVTAYVTQRGNDVLETSSSFFRARYFADGDYHIEWNGEGTTGKLLPVVDTRDAYVPGVIAESVADNAILLTHHAVISDQQADFPIYFPTRSVALVPSVISFNLSRPASIELTVASTNSGAEVFRKTFPNLAPGDTSVSWNGRDNAGNLLAPDGYRLQLVAVDAYGGTSLPAHVMQRIRY</sequence>
<evidence type="ECO:0000259" key="1">
    <source>
        <dbReference type="SMART" id="SM00089"/>
    </source>
</evidence>
<dbReference type="KEGG" id="gai:IMCC3135_31120"/>
<dbReference type="Gene3D" id="2.60.40.4070">
    <property type="match status" value="2"/>
</dbReference>
<organism evidence="2 3">
    <name type="scientific">Granulosicoccus antarcticus IMCC3135</name>
    <dbReference type="NCBI Taxonomy" id="1192854"/>
    <lineage>
        <taxon>Bacteria</taxon>
        <taxon>Pseudomonadati</taxon>
        <taxon>Pseudomonadota</taxon>
        <taxon>Gammaproteobacteria</taxon>
        <taxon>Chromatiales</taxon>
        <taxon>Granulosicoccaceae</taxon>
        <taxon>Granulosicoccus</taxon>
    </lineage>
</organism>
<dbReference type="SUPFAM" id="SSF49299">
    <property type="entry name" value="PKD domain"/>
    <property type="match status" value="2"/>
</dbReference>
<accession>A0A2Z2NYA3</accession>
<name>A0A2Z2NYA3_9GAMM</name>
<dbReference type="InterPro" id="IPR035986">
    <property type="entry name" value="PKD_dom_sf"/>
</dbReference>
<dbReference type="Gene3D" id="2.60.40.10">
    <property type="entry name" value="Immunoglobulins"/>
    <property type="match status" value="1"/>
</dbReference>
<feature type="domain" description="PKD/Chitinase" evidence="1">
    <location>
        <begin position="134"/>
        <end position="243"/>
    </location>
</feature>
<dbReference type="SMART" id="SM00089">
    <property type="entry name" value="PKD"/>
    <property type="match status" value="3"/>
</dbReference>
<feature type="domain" description="PKD/Chitinase" evidence="1">
    <location>
        <begin position="249"/>
        <end position="341"/>
    </location>
</feature>
<reference evidence="2 3" key="1">
    <citation type="submission" date="2016-12" db="EMBL/GenBank/DDBJ databases">
        <authorList>
            <person name="Song W.-J."/>
            <person name="Kurnit D.M."/>
        </authorList>
    </citation>
    <scope>NUCLEOTIDE SEQUENCE [LARGE SCALE GENOMIC DNA]</scope>
    <source>
        <strain evidence="2 3">IMCC3135</strain>
    </source>
</reference>
<dbReference type="Proteomes" id="UP000250079">
    <property type="component" value="Chromosome"/>
</dbReference>
<proteinExistence type="predicted"/>
<dbReference type="OrthoDB" id="195316at2"/>
<keyword evidence="3" id="KW-1185">Reference proteome</keyword>
<feature type="domain" description="PKD/Chitinase" evidence="1">
    <location>
        <begin position="357"/>
        <end position="441"/>
    </location>
</feature>
<dbReference type="InterPro" id="IPR013783">
    <property type="entry name" value="Ig-like_fold"/>
</dbReference>